<dbReference type="Proteomes" id="UP000556201">
    <property type="component" value="Unassembled WGS sequence"/>
</dbReference>
<protein>
    <submittedName>
        <fullName evidence="1">Uncharacterized protein (TIGR02594 family)</fullName>
    </submittedName>
</protein>
<dbReference type="InterPro" id="IPR013423">
    <property type="entry name" value="CHP02594"/>
</dbReference>
<sequence length="170" mass="18038">MASKEPAWLAFARQQIGVREIVGPKHSPIIMGWIQKLGAKVLGIKVIDDETAWCGTFVAMCMMMAGLASPAMAVRASSWATWGRQLVGPRLGCVLVFTRTGGGHVGFYIGEDASHFHVLGGNQGNAVSITRIAKDRLAKGGMRWPAGFALPAVQVIRLNAAGVPVTVNEA</sequence>
<organism evidence="1 2">
    <name type="scientific">Brevundimonas vesicularis</name>
    <name type="common">Pseudomonas vesicularis</name>
    <dbReference type="NCBI Taxonomy" id="41276"/>
    <lineage>
        <taxon>Bacteria</taxon>
        <taxon>Pseudomonadati</taxon>
        <taxon>Pseudomonadota</taxon>
        <taxon>Alphaproteobacteria</taxon>
        <taxon>Caulobacterales</taxon>
        <taxon>Caulobacteraceae</taxon>
        <taxon>Brevundimonas</taxon>
    </lineage>
</organism>
<gene>
    <name evidence="1" type="ORF">HNP47_002988</name>
</gene>
<evidence type="ECO:0000313" key="2">
    <source>
        <dbReference type="Proteomes" id="UP000556201"/>
    </source>
</evidence>
<proteinExistence type="predicted"/>
<dbReference type="RefSeq" id="WP_184280149.1">
    <property type="nucleotide sequence ID" value="NZ_JACHLJ010000004.1"/>
</dbReference>
<dbReference type="EMBL" id="JACHLJ010000004">
    <property type="protein sequence ID" value="MBB5772968.1"/>
    <property type="molecule type" value="Genomic_DNA"/>
</dbReference>
<comment type="caution">
    <text evidence="1">The sequence shown here is derived from an EMBL/GenBank/DDBJ whole genome shotgun (WGS) entry which is preliminary data.</text>
</comment>
<dbReference type="AlphaFoldDB" id="A0A7W9FWS0"/>
<dbReference type="NCBIfam" id="TIGR02594">
    <property type="entry name" value="TIGR02594 family protein"/>
    <property type="match status" value="1"/>
</dbReference>
<reference evidence="1 2" key="1">
    <citation type="submission" date="2020-08" db="EMBL/GenBank/DDBJ databases">
        <title>Functional genomics of gut bacteria from endangered species of beetles.</title>
        <authorList>
            <person name="Carlos-Shanley C."/>
        </authorList>
    </citation>
    <scope>NUCLEOTIDE SEQUENCE [LARGE SCALE GENOMIC DNA]</scope>
    <source>
        <strain evidence="1 2">S00192</strain>
    </source>
</reference>
<accession>A0A7W9FWS0</accession>
<evidence type="ECO:0000313" key="1">
    <source>
        <dbReference type="EMBL" id="MBB5772968.1"/>
    </source>
</evidence>
<name>A0A7W9FWS0_BREVE</name>